<accession>A0A5B7HRJ7</accession>
<comment type="caution">
    <text evidence="1">The sequence shown here is derived from an EMBL/GenBank/DDBJ whole genome shotgun (WGS) entry which is preliminary data.</text>
</comment>
<dbReference type="EMBL" id="VSRR010032312">
    <property type="protein sequence ID" value="MPC71114.1"/>
    <property type="molecule type" value="Genomic_DNA"/>
</dbReference>
<gene>
    <name evidence="1" type="ORF">E2C01_065383</name>
</gene>
<evidence type="ECO:0000313" key="1">
    <source>
        <dbReference type="EMBL" id="MPC71114.1"/>
    </source>
</evidence>
<organism evidence="1 2">
    <name type="scientific">Portunus trituberculatus</name>
    <name type="common">Swimming crab</name>
    <name type="synonym">Neptunus trituberculatus</name>
    <dbReference type="NCBI Taxonomy" id="210409"/>
    <lineage>
        <taxon>Eukaryota</taxon>
        <taxon>Metazoa</taxon>
        <taxon>Ecdysozoa</taxon>
        <taxon>Arthropoda</taxon>
        <taxon>Crustacea</taxon>
        <taxon>Multicrustacea</taxon>
        <taxon>Malacostraca</taxon>
        <taxon>Eumalacostraca</taxon>
        <taxon>Eucarida</taxon>
        <taxon>Decapoda</taxon>
        <taxon>Pleocyemata</taxon>
        <taxon>Brachyura</taxon>
        <taxon>Eubrachyura</taxon>
        <taxon>Portunoidea</taxon>
        <taxon>Portunidae</taxon>
        <taxon>Portuninae</taxon>
        <taxon>Portunus</taxon>
    </lineage>
</organism>
<reference evidence="1 2" key="1">
    <citation type="submission" date="2019-05" db="EMBL/GenBank/DDBJ databases">
        <title>Another draft genome of Portunus trituberculatus and its Hox gene families provides insights of decapod evolution.</title>
        <authorList>
            <person name="Jeong J.-H."/>
            <person name="Song I."/>
            <person name="Kim S."/>
            <person name="Choi T."/>
            <person name="Kim D."/>
            <person name="Ryu S."/>
            <person name="Kim W."/>
        </authorList>
    </citation>
    <scope>NUCLEOTIDE SEQUENCE [LARGE SCALE GENOMIC DNA]</scope>
    <source>
        <tissue evidence="1">Muscle</tissue>
    </source>
</reference>
<evidence type="ECO:0000313" key="2">
    <source>
        <dbReference type="Proteomes" id="UP000324222"/>
    </source>
</evidence>
<proteinExistence type="predicted"/>
<keyword evidence="2" id="KW-1185">Reference proteome</keyword>
<dbReference type="OrthoDB" id="6347961at2759"/>
<dbReference type="Proteomes" id="UP000324222">
    <property type="component" value="Unassembled WGS sequence"/>
</dbReference>
<name>A0A5B7HRJ7_PORTR</name>
<dbReference type="AlphaFoldDB" id="A0A5B7HRJ7"/>
<sequence>MWIADMDTMPKIDFQVVKDGSLWDLVKNRTKATYNVADGPLWAARLVVCPPEEPCKLPQVKDAFPHQYHLVFNWNHATTDGVGMVSMQQIFFTLLDDMLDVAQVDDKLIGKMRDRNEDRAIEAKIKETLEKDPQRLKVLLEEVSRYKTRVPLITEIFGEPQEPYPDTISLPKQVLDHKLLQVFIAKCKANKVTFNSGFGGLMNAALVELAREAGLERDSYTISSYHSVDTRRYKSDVSSVMWGYHACNMTHTMETPCNIRKSFWKYVVDYDTKFRNHLKTNGPFQDRMLDHMVLAAMPDRKLKATHDFFYVNLYSPRTKSFGSGKHIQQTDYCSCSPLTKTDYGMTNTIVSFRDQVMIQPHISSGFITAANAAKFIDKVIGMFNDISKTSD</sequence>
<protein>
    <submittedName>
        <fullName evidence="1">Uncharacterized protein</fullName>
    </submittedName>
</protein>